<gene>
    <name evidence="1" type="ORF">CTEN210_05959</name>
</gene>
<reference evidence="1 2" key="1">
    <citation type="journal article" date="2021" name="Sci. Rep.">
        <title>The genome of the diatom Chaetoceros tenuissimus carries an ancient integrated fragment of an extant virus.</title>
        <authorList>
            <person name="Hongo Y."/>
            <person name="Kimura K."/>
            <person name="Takaki Y."/>
            <person name="Yoshida Y."/>
            <person name="Baba S."/>
            <person name="Kobayashi G."/>
            <person name="Nagasaki K."/>
            <person name="Hano T."/>
            <person name="Tomaru Y."/>
        </authorList>
    </citation>
    <scope>NUCLEOTIDE SEQUENCE [LARGE SCALE GENOMIC DNA]</scope>
    <source>
        <strain evidence="1 2">NIES-3715</strain>
    </source>
</reference>
<sequence length="154" mass="17945">MQQNALYALCVEASRYRFQRIQEYWNCARDVFLGFDRENQFNFDGCSAPCGLPTDFLHDERARNAFREIAPILKGEALLEFHRKCDKSLTPREINKYAQNIFNSYPTKIDMIVGATIKLPRRIRQDELLSADVSKALYAIRSSERAKAVRTFDR</sequence>
<evidence type="ECO:0000313" key="2">
    <source>
        <dbReference type="Proteomes" id="UP001054902"/>
    </source>
</evidence>
<proteinExistence type="predicted"/>
<dbReference type="AlphaFoldDB" id="A0AAD3CNY7"/>
<name>A0AAD3CNY7_9STRA</name>
<comment type="caution">
    <text evidence="1">The sequence shown here is derived from an EMBL/GenBank/DDBJ whole genome shotgun (WGS) entry which is preliminary data.</text>
</comment>
<evidence type="ECO:0000313" key="1">
    <source>
        <dbReference type="EMBL" id="GFH49482.1"/>
    </source>
</evidence>
<dbReference type="EMBL" id="BLLK01000038">
    <property type="protein sequence ID" value="GFH49482.1"/>
    <property type="molecule type" value="Genomic_DNA"/>
</dbReference>
<organism evidence="1 2">
    <name type="scientific">Chaetoceros tenuissimus</name>
    <dbReference type="NCBI Taxonomy" id="426638"/>
    <lineage>
        <taxon>Eukaryota</taxon>
        <taxon>Sar</taxon>
        <taxon>Stramenopiles</taxon>
        <taxon>Ochrophyta</taxon>
        <taxon>Bacillariophyta</taxon>
        <taxon>Coscinodiscophyceae</taxon>
        <taxon>Chaetocerotophycidae</taxon>
        <taxon>Chaetocerotales</taxon>
        <taxon>Chaetocerotaceae</taxon>
        <taxon>Chaetoceros</taxon>
    </lineage>
</organism>
<accession>A0AAD3CNY7</accession>
<dbReference type="Proteomes" id="UP001054902">
    <property type="component" value="Unassembled WGS sequence"/>
</dbReference>
<keyword evidence="2" id="KW-1185">Reference proteome</keyword>
<protein>
    <submittedName>
        <fullName evidence="1">Uncharacterized protein</fullName>
    </submittedName>
</protein>